<keyword evidence="1" id="KW-0472">Membrane</keyword>
<evidence type="ECO:0000256" key="1">
    <source>
        <dbReference type="SAM" id="Phobius"/>
    </source>
</evidence>
<keyword evidence="1" id="KW-0812">Transmembrane</keyword>
<dbReference type="EMBL" id="J02062">
    <property type="protein sequence ID" value="AAF08542.1"/>
    <property type="molecule type" value="Genomic_DNA"/>
</dbReference>
<organismHost>
    <name type="scientific">Macaca</name>
    <name type="common">macaques</name>
    <dbReference type="NCBI Taxonomy" id="9539"/>
</organismHost>
<evidence type="ECO:0000313" key="2">
    <source>
        <dbReference type="EMBL" id="AAF08542.1"/>
    </source>
</evidence>
<accession>Q9QC04</accession>
<protein>
    <submittedName>
        <fullName evidence="2">SPLF4 protein</fullName>
    </submittedName>
</protein>
<name>Q9QC04_SCMVC</name>
<feature type="transmembrane region" description="Helical" evidence="1">
    <location>
        <begin position="49"/>
        <end position="73"/>
    </location>
</feature>
<proteinExistence type="predicted"/>
<keyword evidence="1" id="KW-1133">Transmembrane helix</keyword>
<gene>
    <name evidence="2" type="primary">SPLF4</name>
</gene>
<reference evidence="2" key="1">
    <citation type="submission" date="1999-11" db="EMBL/GenBank/DDBJ databases">
        <title>Sequence of the SalI-P fragment of simian cytomegalovirus strain Colburn containing CA-repeats.</title>
        <authorList>
            <person name="Zong J.-C."/>
            <person name="Jeang K.T."/>
            <person name="Hayward G.S."/>
        </authorList>
    </citation>
    <scope>NUCLEOTIDE SEQUENCE</scope>
    <source>
        <strain evidence="2">Colburn</strain>
    </source>
</reference>
<organism evidence="2">
    <name type="scientific">Simian cytomegalovirus (strain Colburn)</name>
    <dbReference type="NCBI Taxonomy" id="50292"/>
    <lineage>
        <taxon>Viruses</taxon>
        <taxon>Duplodnaviria</taxon>
        <taxon>Heunggongvirae</taxon>
        <taxon>Peploviricota</taxon>
        <taxon>Herviviricetes</taxon>
        <taxon>Herpesvirales</taxon>
        <taxon>Orthoherpesviridae</taxon>
        <taxon>Betaherpesvirinae</taxon>
        <taxon>Cytomegalovirus</taxon>
        <taxon>Cytomegalovirus cercopithecinebeta5</taxon>
    </lineage>
</organism>
<sequence>MIQSMTRPNLQTCRTGTFSFHQYITGTMSGNCTNATSAQNNAAGSVLDMWPLGVMVCGAGGMTSVIGLIYLLYDWDFTCKACRVICCNREDWCGCCYDCYECSNCCRRNYYSRRRTSHWHRRQKEEANQKVEWEVVNTWDPTSETKEGESDESLLQPVAPRSTVLCTPICATTETLFVETVVGGEEYRPQAHRGHAVLVSEL</sequence>